<dbReference type="KEGG" id="pvac:HC248_03072"/>
<evidence type="ECO:0000256" key="5">
    <source>
        <dbReference type="ARBA" id="ARBA00023136"/>
    </source>
</evidence>
<dbReference type="InterPro" id="IPR034746">
    <property type="entry name" value="POTRA"/>
</dbReference>
<proteinExistence type="predicted"/>
<dbReference type="GO" id="GO:0019867">
    <property type="term" value="C:outer membrane"/>
    <property type="evidence" value="ECO:0007669"/>
    <property type="project" value="InterPro"/>
</dbReference>
<accession>A0A6H2HCX7</accession>
<evidence type="ECO:0000313" key="8">
    <source>
        <dbReference type="EMBL" id="QJC57741.1"/>
    </source>
</evidence>
<dbReference type="EMBL" id="CP051461">
    <property type="protein sequence ID" value="QJC57741.1"/>
    <property type="molecule type" value="Genomic_DNA"/>
</dbReference>
<dbReference type="PROSITE" id="PS51257">
    <property type="entry name" value="PROKAR_LIPOPROTEIN"/>
    <property type="match status" value="1"/>
</dbReference>
<organism evidence="8 9">
    <name type="scientific">Polaromonas vacuolata</name>
    <dbReference type="NCBI Taxonomy" id="37448"/>
    <lineage>
        <taxon>Bacteria</taxon>
        <taxon>Pseudomonadati</taxon>
        <taxon>Pseudomonadota</taxon>
        <taxon>Betaproteobacteria</taxon>
        <taxon>Burkholderiales</taxon>
        <taxon>Comamonadaceae</taxon>
        <taxon>Polaromonas</taxon>
    </lineage>
</organism>
<keyword evidence="3" id="KW-0812">Transmembrane</keyword>
<dbReference type="PROSITE" id="PS51779">
    <property type="entry name" value="POTRA"/>
    <property type="match status" value="1"/>
</dbReference>
<dbReference type="InterPro" id="IPR000184">
    <property type="entry name" value="Bac_surfAg_D15"/>
</dbReference>
<keyword evidence="5" id="KW-0472">Membrane</keyword>
<dbReference type="RefSeq" id="WP_238342653.1">
    <property type="nucleotide sequence ID" value="NZ_CP051461.1"/>
</dbReference>
<gene>
    <name evidence="8" type="primary">tama</name>
    <name evidence="8" type="ORF">HC248_03072</name>
</gene>
<evidence type="ECO:0000256" key="2">
    <source>
        <dbReference type="ARBA" id="ARBA00022452"/>
    </source>
</evidence>
<evidence type="ECO:0000256" key="1">
    <source>
        <dbReference type="ARBA" id="ARBA00004370"/>
    </source>
</evidence>
<evidence type="ECO:0000256" key="3">
    <source>
        <dbReference type="ARBA" id="ARBA00022692"/>
    </source>
</evidence>
<dbReference type="PANTHER" id="PTHR12815">
    <property type="entry name" value="SORTING AND ASSEMBLY MACHINERY SAMM50 PROTEIN FAMILY MEMBER"/>
    <property type="match status" value="1"/>
</dbReference>
<sequence>MTTAKPSAVQGAIAACGWLLISLFLTSVIPVRAQSSVLGLSTPADISPASNAAVAADAKVPPELKPVPTPQGKVGAKDAEPVVSAFDIEVRAPEPFKGLLEQHMELKRYRAVTDLDAAELARLLQLADRNVRNLVGTLGFFSPEVDITQVSAASGRPSIVVVVEPGAPSVVAKTVFSFTGDINNSADSGVQEQRQKIEQNWRLPPGQRFTQQTWDGAKTQALRDLVVRRYPAGRLAQSLADIDAPMRSANLSLTLDSGPLYRLGELQVSGIERYNPVLVPRLARLNPGDIYDQQALLLAQQRLAASGYFDSVTVFINPDDTPDAVPVQVQVREAKLQKVVLGVGASTDNGPRLSLEHTHLRVPGTDWQAVSKLQLEQKSPSLQTEWTALPDVDNWRWQGLARIERIEDNRLITNSERLRFGRFQLGDQIDRNIYVQFDRARVTGVGLAQADAAQVGNGSALSGNFVWTGRYFDDQVFPSRGYGLGFELGGGVTLTEKRQPYLRSVGRWLSFAPLSTGRIAMRAEAGAVLANGNAAIPSSALFRTGGDGTVRGYGLRDIGVDHAGVIGPGRYMTVASIEWQRPLRRNGLPTEFENTFFMDVGAVGDRPQDFKPAVGIGTGLRWKSPIGPLQIDLAYGVKSQQIRLHTSVGFVF</sequence>
<keyword evidence="6" id="KW-0998">Cell outer membrane</keyword>
<dbReference type="Gene3D" id="3.10.20.310">
    <property type="entry name" value="membrane protein fhac"/>
    <property type="match status" value="2"/>
</dbReference>
<evidence type="ECO:0000256" key="6">
    <source>
        <dbReference type="ARBA" id="ARBA00023237"/>
    </source>
</evidence>
<dbReference type="InterPro" id="IPR010827">
    <property type="entry name" value="BamA/TamA_POTRA"/>
</dbReference>
<keyword evidence="9" id="KW-1185">Reference proteome</keyword>
<dbReference type="Gene3D" id="2.40.160.50">
    <property type="entry name" value="membrane protein fhac: a member of the omp85/tpsb transporter family"/>
    <property type="match status" value="1"/>
</dbReference>
<dbReference type="Pfam" id="PF01103">
    <property type="entry name" value="Omp85"/>
    <property type="match status" value="1"/>
</dbReference>
<evidence type="ECO:0000313" key="9">
    <source>
        <dbReference type="Proteomes" id="UP000502041"/>
    </source>
</evidence>
<keyword evidence="4" id="KW-0732">Signal</keyword>
<dbReference type="Pfam" id="PF07244">
    <property type="entry name" value="POTRA"/>
    <property type="match status" value="1"/>
</dbReference>
<reference evidence="8 9" key="1">
    <citation type="submission" date="2020-04" db="EMBL/GenBank/DDBJ databases">
        <title>Complete genome of a Psychrophilic, Marine, Gas Vacuolate Bacterium Polaromonas vacuolata KCTC 22033T.</title>
        <authorList>
            <person name="Hwang K."/>
            <person name="Kim K.M."/>
        </authorList>
    </citation>
    <scope>NUCLEOTIDE SEQUENCE [LARGE SCALE GENOMIC DNA]</scope>
    <source>
        <strain evidence="8 9">KCTC 22033</strain>
    </source>
</reference>
<dbReference type="Proteomes" id="UP000502041">
    <property type="component" value="Chromosome"/>
</dbReference>
<name>A0A6H2HCX7_9BURK</name>
<evidence type="ECO:0000259" key="7">
    <source>
        <dbReference type="PROSITE" id="PS51779"/>
    </source>
</evidence>
<keyword evidence="2" id="KW-1134">Transmembrane beta strand</keyword>
<protein>
    <submittedName>
        <fullName evidence="8">Translocation and assembly module subunit TamA</fullName>
    </submittedName>
</protein>
<dbReference type="AlphaFoldDB" id="A0A6H2HCX7"/>
<feature type="domain" description="POTRA" evidence="7">
    <location>
        <begin position="261"/>
        <end position="332"/>
    </location>
</feature>
<dbReference type="PANTHER" id="PTHR12815:SF47">
    <property type="entry name" value="TRANSLOCATION AND ASSEMBLY MODULE SUBUNIT TAMA"/>
    <property type="match status" value="1"/>
</dbReference>
<evidence type="ECO:0000256" key="4">
    <source>
        <dbReference type="ARBA" id="ARBA00022729"/>
    </source>
</evidence>
<dbReference type="InterPro" id="IPR039910">
    <property type="entry name" value="D15-like"/>
</dbReference>
<comment type="subcellular location">
    <subcellularLocation>
        <location evidence="1">Membrane</location>
    </subcellularLocation>
</comment>